<accession>A0ABZ0ZP71</accession>
<protein>
    <submittedName>
        <fullName evidence="3">DUF222 domain-containing protein</fullName>
    </submittedName>
</protein>
<dbReference type="Proteomes" id="UP001327225">
    <property type="component" value="Chromosome"/>
</dbReference>
<name>A0ABZ0ZP71_9ACTN</name>
<dbReference type="Pfam" id="PF02720">
    <property type="entry name" value="DUF222"/>
    <property type="match status" value="1"/>
</dbReference>
<feature type="domain" description="HNH nuclease" evidence="2">
    <location>
        <begin position="339"/>
        <end position="391"/>
    </location>
</feature>
<keyword evidence="4" id="KW-1185">Reference proteome</keyword>
<evidence type="ECO:0000313" key="3">
    <source>
        <dbReference type="EMBL" id="WQQ26109.1"/>
    </source>
</evidence>
<dbReference type="RefSeq" id="WP_322937192.1">
    <property type="nucleotide sequence ID" value="NZ_CP141059.1"/>
</dbReference>
<dbReference type="SMART" id="SM00507">
    <property type="entry name" value="HNHc"/>
    <property type="match status" value="1"/>
</dbReference>
<feature type="region of interest" description="Disordered" evidence="1">
    <location>
        <begin position="394"/>
        <end position="414"/>
    </location>
</feature>
<dbReference type="CDD" id="cd00085">
    <property type="entry name" value="HNHc"/>
    <property type="match status" value="1"/>
</dbReference>
<sequence>MVAQLMPQPHPILACAAQLQATIGDVRDLQPVYLSPAEKKTAVVELDKAAAMLAELKLRVVATAEDAACLALARDTGAWLASVTKADFPVSRAQTRLADALDRRWQRVAAGMADGAVSLPQAQVVVDALDALPDHLDPALVSDAEARMVGYCEEFRPSELRRLGRHLLEVVAPEIAEAELAKRLEDEEQHAREKTSLRSRLIGDGLARTTIVHPVLDRDRLLTYLEAFTSPRKHHDALSGEEDRIPYPRRLGQAFCALLEHLDPAQLPQHGGDATTVMVTIALDSLRAELGAGSIIGGEPLSATQVRRLACNANIIPVVLGGNGEILDLGRSRRLFSPAQRKAMRLRDQRCRAEGCTIPAAWTEAHHLKPWATGGNTDLDDGILHCNYHHHLAHDPTHTTERLPNGDYRYHRRT</sequence>
<dbReference type="InterPro" id="IPR003615">
    <property type="entry name" value="HNH_nuc"/>
</dbReference>
<evidence type="ECO:0000313" key="4">
    <source>
        <dbReference type="Proteomes" id="UP001327225"/>
    </source>
</evidence>
<organism evidence="3 4">
    <name type="scientific">Nocardioides bizhenqiangii</name>
    <dbReference type="NCBI Taxonomy" id="3095076"/>
    <lineage>
        <taxon>Bacteria</taxon>
        <taxon>Bacillati</taxon>
        <taxon>Actinomycetota</taxon>
        <taxon>Actinomycetes</taxon>
        <taxon>Propionibacteriales</taxon>
        <taxon>Nocardioidaceae</taxon>
        <taxon>Nocardioides</taxon>
    </lineage>
</organism>
<evidence type="ECO:0000259" key="2">
    <source>
        <dbReference type="SMART" id="SM00507"/>
    </source>
</evidence>
<dbReference type="InterPro" id="IPR003870">
    <property type="entry name" value="DUF222"/>
</dbReference>
<dbReference type="EMBL" id="CP141059">
    <property type="protein sequence ID" value="WQQ26109.1"/>
    <property type="molecule type" value="Genomic_DNA"/>
</dbReference>
<proteinExistence type="predicted"/>
<evidence type="ECO:0000256" key="1">
    <source>
        <dbReference type="SAM" id="MobiDB-lite"/>
    </source>
</evidence>
<reference evidence="4" key="1">
    <citation type="submission" date="2023-12" db="EMBL/GenBank/DDBJ databases">
        <title>Novel species in genus Nocardioides.</title>
        <authorList>
            <person name="Zhou H."/>
        </authorList>
    </citation>
    <scope>NUCLEOTIDE SEQUENCE [LARGE SCALE GENOMIC DNA]</scope>
    <source>
        <strain evidence="4">HM61</strain>
    </source>
</reference>
<gene>
    <name evidence="3" type="ORF">SHK19_19365</name>
</gene>